<keyword evidence="2" id="KW-1185">Reference proteome</keyword>
<proteinExistence type="predicted"/>
<dbReference type="InterPro" id="IPR046030">
    <property type="entry name" value="DUF5988"/>
</dbReference>
<dbReference type="Proteomes" id="UP000680866">
    <property type="component" value="Chromosome"/>
</dbReference>
<dbReference type="EMBL" id="AP023359">
    <property type="protein sequence ID" value="BCJ69215.1"/>
    <property type="molecule type" value="Genomic_DNA"/>
</dbReference>
<gene>
    <name evidence="1" type="ORF">Prubr_62360</name>
</gene>
<dbReference type="AlphaFoldDB" id="A0A810ND47"/>
<organism evidence="1 2">
    <name type="scientific">Polymorphospora rubra</name>
    <dbReference type="NCBI Taxonomy" id="338584"/>
    <lineage>
        <taxon>Bacteria</taxon>
        <taxon>Bacillati</taxon>
        <taxon>Actinomycetota</taxon>
        <taxon>Actinomycetes</taxon>
        <taxon>Micromonosporales</taxon>
        <taxon>Micromonosporaceae</taxon>
        <taxon>Polymorphospora</taxon>
    </lineage>
</organism>
<evidence type="ECO:0000313" key="1">
    <source>
        <dbReference type="EMBL" id="BCJ69215.1"/>
    </source>
</evidence>
<protein>
    <submittedName>
        <fullName evidence="1">Uncharacterized protein</fullName>
    </submittedName>
</protein>
<dbReference type="Pfam" id="PF19450">
    <property type="entry name" value="DUF5988"/>
    <property type="match status" value="1"/>
</dbReference>
<sequence length="44" mass="5080">MTRVAEKIKVQYNGGYEHFGRDSPVDVVDVPVVFRWTGRTRIAE</sequence>
<accession>A0A810ND47</accession>
<evidence type="ECO:0000313" key="2">
    <source>
        <dbReference type="Proteomes" id="UP000680866"/>
    </source>
</evidence>
<dbReference type="KEGG" id="pry:Prubr_62360"/>
<name>A0A810ND47_9ACTN</name>
<reference evidence="1" key="1">
    <citation type="submission" date="2020-08" db="EMBL/GenBank/DDBJ databases">
        <title>Whole genome shotgun sequence of Polymorphospora rubra NBRC 101157.</title>
        <authorList>
            <person name="Komaki H."/>
            <person name="Tamura T."/>
        </authorList>
    </citation>
    <scope>NUCLEOTIDE SEQUENCE</scope>
    <source>
        <strain evidence="1">NBRC 101157</strain>
    </source>
</reference>